<dbReference type="RefSeq" id="WP_074976535.1">
    <property type="nucleotide sequence ID" value="NZ_FPAG01000001.1"/>
</dbReference>
<dbReference type="Pfam" id="PF04397">
    <property type="entry name" value="LytTR"/>
    <property type="match status" value="1"/>
</dbReference>
<feature type="domain" description="Response regulatory" evidence="2">
    <location>
        <begin position="3"/>
        <end position="116"/>
    </location>
</feature>
<sequence>MHKILIVEDEVPAKKKLIRFIDEICSDYQIVGEIPTVKDAMFFFSSPREIDVIFSDIELRDGNIFGVYKELSVPCPIIFVTAYNKFLMEAFETNGIAYLLKPYSKDRFSKAWEKFLKLKDQSQKNYQDVINTLNELLLKRQAGFTGYKEMFPIRSARGIYFLKVAEIVYFKAEDGLVFAFDHINKKHKMSHRTLKEVIELLDPDLFFSINRGELIHRKYIERIERYDKNTLLVNLNKGMFKLKTSQQKTATFNQWIGL</sequence>
<protein>
    <submittedName>
        <fullName evidence="4">Two component transcriptional regulator, LytTR family</fullName>
    </submittedName>
</protein>
<gene>
    <name evidence="4" type="ORF">SAMN04487906_0391</name>
</gene>
<evidence type="ECO:0000256" key="1">
    <source>
        <dbReference type="PROSITE-ProRule" id="PRU00169"/>
    </source>
</evidence>
<name>A0A1I6PN80_9FLAO</name>
<dbReference type="Pfam" id="PF00072">
    <property type="entry name" value="Response_reg"/>
    <property type="match status" value="1"/>
</dbReference>
<dbReference type="OrthoDB" id="2168082at2"/>
<feature type="domain" description="HTH LytTR-type" evidence="3">
    <location>
        <begin position="151"/>
        <end position="258"/>
    </location>
</feature>
<evidence type="ECO:0000313" key="5">
    <source>
        <dbReference type="Proteomes" id="UP000183209"/>
    </source>
</evidence>
<organism evidence="4 5">
    <name type="scientific">Zhouia amylolytica</name>
    <dbReference type="NCBI Taxonomy" id="376730"/>
    <lineage>
        <taxon>Bacteria</taxon>
        <taxon>Pseudomonadati</taxon>
        <taxon>Bacteroidota</taxon>
        <taxon>Flavobacteriia</taxon>
        <taxon>Flavobacteriales</taxon>
        <taxon>Flavobacteriaceae</taxon>
        <taxon>Zhouia</taxon>
    </lineage>
</organism>
<proteinExistence type="predicted"/>
<dbReference type="GO" id="GO:0000156">
    <property type="term" value="F:phosphorelay response regulator activity"/>
    <property type="evidence" value="ECO:0007669"/>
    <property type="project" value="InterPro"/>
</dbReference>
<dbReference type="Proteomes" id="UP000183209">
    <property type="component" value="Unassembled WGS sequence"/>
</dbReference>
<accession>A0A1I6PN80</accession>
<feature type="modified residue" description="4-aspartylphosphate" evidence="1">
    <location>
        <position position="56"/>
    </location>
</feature>
<dbReference type="InterPro" id="IPR046947">
    <property type="entry name" value="LytR-like"/>
</dbReference>
<dbReference type="Gene3D" id="3.40.50.2300">
    <property type="match status" value="1"/>
</dbReference>
<dbReference type="AlphaFoldDB" id="A0A1I6PN80"/>
<dbReference type="EMBL" id="FPAG01000001">
    <property type="protein sequence ID" value="SFS41652.1"/>
    <property type="molecule type" value="Genomic_DNA"/>
</dbReference>
<dbReference type="PANTHER" id="PTHR37299">
    <property type="entry name" value="TRANSCRIPTIONAL REGULATOR-RELATED"/>
    <property type="match status" value="1"/>
</dbReference>
<dbReference type="PROSITE" id="PS50110">
    <property type="entry name" value="RESPONSE_REGULATORY"/>
    <property type="match status" value="1"/>
</dbReference>
<reference evidence="4 5" key="1">
    <citation type="submission" date="2016-10" db="EMBL/GenBank/DDBJ databases">
        <authorList>
            <person name="de Groot N.N."/>
        </authorList>
    </citation>
    <scope>NUCLEOTIDE SEQUENCE [LARGE SCALE GENOMIC DNA]</scope>
    <source>
        <strain evidence="4 5">CGMCC 1.6114</strain>
    </source>
</reference>
<keyword evidence="1" id="KW-0597">Phosphoprotein</keyword>
<dbReference type="Gene3D" id="2.40.50.1020">
    <property type="entry name" value="LytTr DNA-binding domain"/>
    <property type="match status" value="1"/>
</dbReference>
<evidence type="ECO:0000259" key="2">
    <source>
        <dbReference type="PROSITE" id="PS50110"/>
    </source>
</evidence>
<dbReference type="InterPro" id="IPR011006">
    <property type="entry name" value="CheY-like_superfamily"/>
</dbReference>
<dbReference type="PANTHER" id="PTHR37299:SF1">
    <property type="entry name" value="STAGE 0 SPORULATION PROTEIN A HOMOLOG"/>
    <property type="match status" value="1"/>
</dbReference>
<dbReference type="GO" id="GO:0003677">
    <property type="term" value="F:DNA binding"/>
    <property type="evidence" value="ECO:0007669"/>
    <property type="project" value="InterPro"/>
</dbReference>
<dbReference type="SMART" id="SM00850">
    <property type="entry name" value="LytTR"/>
    <property type="match status" value="1"/>
</dbReference>
<evidence type="ECO:0000313" key="4">
    <source>
        <dbReference type="EMBL" id="SFS41652.1"/>
    </source>
</evidence>
<dbReference type="InterPro" id="IPR007492">
    <property type="entry name" value="LytTR_DNA-bd_dom"/>
</dbReference>
<dbReference type="InterPro" id="IPR001789">
    <property type="entry name" value="Sig_transdc_resp-reg_receiver"/>
</dbReference>
<dbReference type="SUPFAM" id="SSF52172">
    <property type="entry name" value="CheY-like"/>
    <property type="match status" value="1"/>
</dbReference>
<evidence type="ECO:0000259" key="3">
    <source>
        <dbReference type="PROSITE" id="PS50930"/>
    </source>
</evidence>
<dbReference type="PROSITE" id="PS50930">
    <property type="entry name" value="HTH_LYTTR"/>
    <property type="match status" value="1"/>
</dbReference>
<dbReference type="SMART" id="SM00448">
    <property type="entry name" value="REC"/>
    <property type="match status" value="1"/>
</dbReference>